<evidence type="ECO:0000313" key="1">
    <source>
        <dbReference type="EMBL" id="MDN4014981.1"/>
    </source>
</evidence>
<dbReference type="RefSeq" id="WP_214588509.1">
    <property type="nucleotide sequence ID" value="NZ_JAUHGV010000043.1"/>
</dbReference>
<reference evidence="1" key="1">
    <citation type="submission" date="2023-06" db="EMBL/GenBank/DDBJ databases">
        <title>Two Chryseobacterium gambrini strains from China.</title>
        <authorList>
            <person name="Zeng J."/>
            <person name="Wu Y."/>
        </authorList>
    </citation>
    <scope>NUCLEOTIDE SEQUENCE</scope>
    <source>
        <strain evidence="1">SQ219</strain>
    </source>
</reference>
<name>A0AAJ1R6G9_9FLAO</name>
<sequence>MKKMIFKNDIKYLYTFILLALFIPGNIFAQATLEFTSGAGNPTGSGPTVTNQVITLQKNTDNPTGNTFTTFTPTTTATFSLTNQVQTMTPSPNVGVVFGGTSNTAGSSLGSFSLFPLINSVGSTGNTNFTSANSSAGSGIEVSANRNITVYVSTYPLLQANAPLPSTTSVKYRYADLVINFNNPVNNPIIHFGGCGGGTAGASGSYLLLSAEFELMDAGLTLTRLSGSTEFTVPTPSTIINGSSQYSSVTGSGGMSGSVKVNGENISSVTFRIYLSAQDNLSTAGLPADWNAGNGSNFHTGDLFTIGVSVGACNAGFTAPVLSATSISNSCPATTVDLNSIHTGTVPSGSSLVWFTDNAHTGTAYATPAAAAAGTYYAFYYDAANNCYSPVSTPVIVTISTCSAACYKPAVTSGTVLDTKFGITALGRAGANNSNWPMVRKGAWIALEAKTKGFVVNRLTAAQIAAIPTANCVEGMMVYDTTNSCLKIYTTTDNGGTYSWQCFNTQTCPDAIPIGAVTGINCNGATNNGILVSGTTASGVNSVISYTGGNGAAYSGQVLASTGVTGLTATLAAGNFASGSGTLTYVITGTPNSSGTASFTINIGGQSCVLTRTVAASAINVRIAQYGPFTIGSADHPNFKLQLLNTSNYGPSGTYTGASGFTFTDITSTLGTQTAAQLKSNYDIINTGYLAMTVAQAQTIKDFVNLGGVAIVFLDSTSKDFSSIFNIFGHTGTSGDGQQLATASSTESLSSYFGNTLGVALSGSDTMGRVISSQLPAGSRIIATENTGGGIAVWTVGGYNGKVIFVWDEGLFRNPISGANIDTDQEKFVHNLMAYAIDKARGL</sequence>
<evidence type="ECO:0000313" key="2">
    <source>
        <dbReference type="Proteomes" id="UP001225933"/>
    </source>
</evidence>
<proteinExistence type="predicted"/>
<evidence type="ECO:0008006" key="3">
    <source>
        <dbReference type="Google" id="ProtNLM"/>
    </source>
</evidence>
<accession>A0AAJ1R6G9</accession>
<organism evidence="1 2">
    <name type="scientific">Chryseobacterium gambrini</name>
    <dbReference type="NCBI Taxonomy" id="373672"/>
    <lineage>
        <taxon>Bacteria</taxon>
        <taxon>Pseudomonadati</taxon>
        <taxon>Bacteroidota</taxon>
        <taxon>Flavobacteriia</taxon>
        <taxon>Flavobacteriales</taxon>
        <taxon>Weeksellaceae</taxon>
        <taxon>Chryseobacterium group</taxon>
        <taxon>Chryseobacterium</taxon>
    </lineage>
</organism>
<dbReference type="Proteomes" id="UP001225933">
    <property type="component" value="Unassembled WGS sequence"/>
</dbReference>
<dbReference type="AlphaFoldDB" id="A0AAJ1R6G9"/>
<dbReference type="EMBL" id="JAUHGV010000043">
    <property type="protein sequence ID" value="MDN4014981.1"/>
    <property type="molecule type" value="Genomic_DNA"/>
</dbReference>
<gene>
    <name evidence="1" type="ORF">QX233_21150</name>
</gene>
<protein>
    <recommendedName>
        <fullName evidence="3">Ig-like domain-containing protein</fullName>
    </recommendedName>
</protein>
<comment type="caution">
    <text evidence="1">The sequence shown here is derived from an EMBL/GenBank/DDBJ whole genome shotgun (WGS) entry which is preliminary data.</text>
</comment>